<comment type="subcellular location">
    <subcellularLocation>
        <location evidence="1 7">Cell membrane</location>
        <topology evidence="1 7">Multi-pass membrane protein</topology>
    </subcellularLocation>
</comment>
<evidence type="ECO:0000313" key="10">
    <source>
        <dbReference type="Proteomes" id="UP001500542"/>
    </source>
</evidence>
<dbReference type="PANTHER" id="PTHR30353:SF15">
    <property type="entry name" value="INNER MEMBRANE PROTEIN YABI"/>
    <property type="match status" value="1"/>
</dbReference>
<evidence type="ECO:0000256" key="1">
    <source>
        <dbReference type="ARBA" id="ARBA00004651"/>
    </source>
</evidence>
<feature type="domain" description="VTT" evidence="8">
    <location>
        <begin position="36"/>
        <end position="161"/>
    </location>
</feature>
<evidence type="ECO:0000256" key="5">
    <source>
        <dbReference type="ARBA" id="ARBA00022989"/>
    </source>
</evidence>
<keyword evidence="5 7" id="KW-1133">Transmembrane helix</keyword>
<keyword evidence="4 7" id="KW-0812">Transmembrane</keyword>
<keyword evidence="3 7" id="KW-1003">Cell membrane</keyword>
<sequence>MNAVFDWLAGLPAWLVITVVVLLPALEASTFLGLVVPGETAVIVGGVVAHAGGLPLWAVMVGAGFGAIVGDQVGFMVGRRYGPGLLGRLPRRLRKPERIDSTLRLIARRGALAVVLGRWTAAFRALVPGIAGMSQMRRSTFTVANVIGGVIWAFLVAGGGYLAGASYRVLEQRLGLASGFLLAIFAGGIITAILVYRRRHRRPARR</sequence>
<reference evidence="9 10" key="1">
    <citation type="journal article" date="2019" name="Int. J. Syst. Evol. Microbiol.">
        <title>The Global Catalogue of Microorganisms (GCM) 10K type strain sequencing project: providing services to taxonomists for standard genome sequencing and annotation.</title>
        <authorList>
            <consortium name="The Broad Institute Genomics Platform"/>
            <consortium name="The Broad Institute Genome Sequencing Center for Infectious Disease"/>
            <person name="Wu L."/>
            <person name="Ma J."/>
        </authorList>
    </citation>
    <scope>NUCLEOTIDE SEQUENCE [LARGE SCALE GENOMIC DNA]</scope>
    <source>
        <strain evidence="9 10">JCM 10977</strain>
    </source>
</reference>
<keyword evidence="6 7" id="KW-0472">Membrane</keyword>
<feature type="transmembrane region" description="Helical" evidence="7">
    <location>
        <begin position="175"/>
        <end position="196"/>
    </location>
</feature>
<dbReference type="InterPro" id="IPR032818">
    <property type="entry name" value="DedA-like"/>
</dbReference>
<evidence type="ECO:0000256" key="3">
    <source>
        <dbReference type="ARBA" id="ARBA00022475"/>
    </source>
</evidence>
<evidence type="ECO:0000256" key="2">
    <source>
        <dbReference type="ARBA" id="ARBA00010792"/>
    </source>
</evidence>
<feature type="transmembrane region" description="Helical" evidence="7">
    <location>
        <begin position="12"/>
        <end position="36"/>
    </location>
</feature>
<dbReference type="Proteomes" id="UP001500542">
    <property type="component" value="Unassembled WGS sequence"/>
</dbReference>
<dbReference type="PANTHER" id="PTHR30353">
    <property type="entry name" value="INNER MEMBRANE PROTEIN DEDA-RELATED"/>
    <property type="match status" value="1"/>
</dbReference>
<gene>
    <name evidence="9" type="ORF">GCM10009554_09130</name>
</gene>
<proteinExistence type="inferred from homology"/>
<evidence type="ECO:0000256" key="4">
    <source>
        <dbReference type="ARBA" id="ARBA00022692"/>
    </source>
</evidence>
<dbReference type="RefSeq" id="WP_343965078.1">
    <property type="nucleotide sequence ID" value="NZ_BAAAHK010000003.1"/>
</dbReference>
<dbReference type="Pfam" id="PF09335">
    <property type="entry name" value="VTT_dom"/>
    <property type="match status" value="1"/>
</dbReference>
<evidence type="ECO:0000259" key="8">
    <source>
        <dbReference type="Pfam" id="PF09335"/>
    </source>
</evidence>
<evidence type="ECO:0000313" key="9">
    <source>
        <dbReference type="EMBL" id="GAA0927910.1"/>
    </source>
</evidence>
<feature type="transmembrane region" description="Helical" evidence="7">
    <location>
        <begin position="143"/>
        <end position="163"/>
    </location>
</feature>
<feature type="transmembrane region" description="Helical" evidence="7">
    <location>
        <begin position="42"/>
        <end position="70"/>
    </location>
</feature>
<comment type="caution">
    <text evidence="9">The sequence shown here is derived from an EMBL/GenBank/DDBJ whole genome shotgun (WGS) entry which is preliminary data.</text>
</comment>
<comment type="similarity">
    <text evidence="2 7">Belongs to the DedA family.</text>
</comment>
<protein>
    <recommendedName>
        <fullName evidence="8">VTT domain-containing protein</fullName>
    </recommendedName>
</protein>
<evidence type="ECO:0000256" key="6">
    <source>
        <dbReference type="ARBA" id="ARBA00023136"/>
    </source>
</evidence>
<name>A0ABN1PGK9_9ACTN</name>
<evidence type="ECO:0000256" key="7">
    <source>
        <dbReference type="RuleBase" id="RU367016"/>
    </source>
</evidence>
<organism evidence="9 10">
    <name type="scientific">Kribbella koreensis</name>
    <dbReference type="NCBI Taxonomy" id="57909"/>
    <lineage>
        <taxon>Bacteria</taxon>
        <taxon>Bacillati</taxon>
        <taxon>Actinomycetota</taxon>
        <taxon>Actinomycetes</taxon>
        <taxon>Propionibacteriales</taxon>
        <taxon>Kribbellaceae</taxon>
        <taxon>Kribbella</taxon>
    </lineage>
</organism>
<keyword evidence="10" id="KW-1185">Reference proteome</keyword>
<dbReference type="EMBL" id="BAAAHK010000003">
    <property type="protein sequence ID" value="GAA0927910.1"/>
    <property type="molecule type" value="Genomic_DNA"/>
</dbReference>
<accession>A0ABN1PGK9</accession>
<dbReference type="InterPro" id="IPR032816">
    <property type="entry name" value="VTT_dom"/>
</dbReference>